<dbReference type="Proteomes" id="UP000552615">
    <property type="component" value="Unassembled WGS sequence"/>
</dbReference>
<organism evidence="1 2">
    <name type="scientific">Chryseobacterium cheonjiense</name>
    <dbReference type="NCBI Taxonomy" id="2728845"/>
    <lineage>
        <taxon>Bacteria</taxon>
        <taxon>Pseudomonadati</taxon>
        <taxon>Bacteroidota</taxon>
        <taxon>Flavobacteriia</taxon>
        <taxon>Flavobacteriales</taxon>
        <taxon>Weeksellaceae</taxon>
        <taxon>Chryseobacterium group</taxon>
        <taxon>Chryseobacterium</taxon>
    </lineage>
</organism>
<evidence type="ECO:0000313" key="2">
    <source>
        <dbReference type="Proteomes" id="UP000552615"/>
    </source>
</evidence>
<dbReference type="RefSeq" id="WP_169231304.1">
    <property type="nucleotide sequence ID" value="NZ_JABBGF010000002.1"/>
</dbReference>
<keyword evidence="2" id="KW-1185">Reference proteome</keyword>
<protein>
    <submittedName>
        <fullName evidence="1">Uncharacterized protein</fullName>
    </submittedName>
</protein>
<sequence>MEKSDQSVHSICIAKIKRSTMKSYDFKWTQFYENDSKNLFKHYPFELDNEELIISSTIIDSENFSILTTRKLITLENGILFYGYLKNAKDQFYGDFKSEKKEFTFGSVKLENGIILRYFIETGKASMVMIHSVWTVITIQNSSEESIIKATRISNKKLQ</sequence>
<dbReference type="AlphaFoldDB" id="A0A7Y0A750"/>
<reference evidence="1 2" key="1">
    <citation type="submission" date="2020-04" db="EMBL/GenBank/DDBJ databases">
        <title>Chryseobacterium sp. RJ-7-14 sp. nov., isolated from Jeju soil.</title>
        <authorList>
            <person name="Dahal R.H."/>
            <person name="Chaudhary D.K."/>
        </authorList>
    </citation>
    <scope>NUCLEOTIDE SEQUENCE [LARGE SCALE GENOMIC DNA]</scope>
    <source>
        <strain evidence="1 2">RJ-7-14</strain>
    </source>
</reference>
<accession>A0A7Y0A750</accession>
<name>A0A7Y0A750_9FLAO</name>
<proteinExistence type="predicted"/>
<comment type="caution">
    <text evidence="1">The sequence shown here is derived from an EMBL/GenBank/DDBJ whole genome shotgun (WGS) entry which is preliminary data.</text>
</comment>
<dbReference type="EMBL" id="JABBGF010000002">
    <property type="protein sequence ID" value="NML57914.1"/>
    <property type="molecule type" value="Genomic_DNA"/>
</dbReference>
<gene>
    <name evidence="1" type="ORF">HHL20_11215</name>
</gene>
<evidence type="ECO:0000313" key="1">
    <source>
        <dbReference type="EMBL" id="NML57914.1"/>
    </source>
</evidence>